<dbReference type="InterPro" id="IPR029526">
    <property type="entry name" value="PGBD"/>
</dbReference>
<proteinExistence type="predicted"/>
<dbReference type="PANTHER" id="PTHR47272:SF1">
    <property type="entry name" value="PIGGYBAC TRANSPOSABLE ELEMENT-DERIVED PROTEIN 3-LIKE"/>
    <property type="match status" value="1"/>
</dbReference>
<sequence length="78" mass="9272">MTTKFYEKFTTNQSVKRHLFDVYSGSTPRLCKIRPLLEMFGKCCVETKNEEMQCVDEQIIPYKGKHKLKQYLPCKPHK</sequence>
<dbReference type="PANTHER" id="PTHR47272">
    <property type="entry name" value="DDE_TNP_1_7 DOMAIN-CONTAINING PROTEIN"/>
    <property type="match status" value="1"/>
</dbReference>
<gene>
    <name evidence="2" type="ORF">T12_671</name>
</gene>
<protein>
    <recommendedName>
        <fullName evidence="1">PiggyBac transposable element-derived protein domain-containing protein</fullName>
    </recommendedName>
</protein>
<evidence type="ECO:0000259" key="1">
    <source>
        <dbReference type="Pfam" id="PF13843"/>
    </source>
</evidence>
<organism evidence="2 3">
    <name type="scientific">Trichinella patagoniensis</name>
    <dbReference type="NCBI Taxonomy" id="990121"/>
    <lineage>
        <taxon>Eukaryota</taxon>
        <taxon>Metazoa</taxon>
        <taxon>Ecdysozoa</taxon>
        <taxon>Nematoda</taxon>
        <taxon>Enoplea</taxon>
        <taxon>Dorylaimia</taxon>
        <taxon>Trichinellida</taxon>
        <taxon>Trichinellidae</taxon>
        <taxon>Trichinella</taxon>
    </lineage>
</organism>
<evidence type="ECO:0000313" key="2">
    <source>
        <dbReference type="EMBL" id="KRY07477.1"/>
    </source>
</evidence>
<dbReference type="EMBL" id="JYDQ01000454">
    <property type="protein sequence ID" value="KRY07477.1"/>
    <property type="molecule type" value="Genomic_DNA"/>
</dbReference>
<comment type="caution">
    <text evidence="2">The sequence shown here is derived from an EMBL/GenBank/DDBJ whole genome shotgun (WGS) entry which is preliminary data.</text>
</comment>
<feature type="domain" description="PiggyBac transposable element-derived protein" evidence="1">
    <location>
        <begin position="28"/>
        <end position="78"/>
    </location>
</feature>
<dbReference type="Proteomes" id="UP000054783">
    <property type="component" value="Unassembled WGS sequence"/>
</dbReference>
<name>A0A0V0Z4K3_9BILA</name>
<evidence type="ECO:0000313" key="3">
    <source>
        <dbReference type="Proteomes" id="UP000054783"/>
    </source>
</evidence>
<dbReference type="Pfam" id="PF13843">
    <property type="entry name" value="DDE_Tnp_1_7"/>
    <property type="match status" value="1"/>
</dbReference>
<keyword evidence="3" id="KW-1185">Reference proteome</keyword>
<dbReference type="AlphaFoldDB" id="A0A0V0Z4K3"/>
<accession>A0A0V0Z4K3</accession>
<reference evidence="2 3" key="1">
    <citation type="submission" date="2015-01" db="EMBL/GenBank/DDBJ databases">
        <title>Evolution of Trichinella species and genotypes.</title>
        <authorList>
            <person name="Korhonen P.K."/>
            <person name="Edoardo P."/>
            <person name="Giuseppe L.R."/>
            <person name="Gasser R.B."/>
        </authorList>
    </citation>
    <scope>NUCLEOTIDE SEQUENCE [LARGE SCALE GENOMIC DNA]</scope>
    <source>
        <strain evidence="2">ISS2496</strain>
    </source>
</reference>